<reference evidence="1 2" key="1">
    <citation type="submission" date="2014-11" db="EMBL/GenBank/DDBJ databases">
        <authorList>
            <person name="Zhu J."/>
            <person name="Qi W."/>
            <person name="Song R."/>
        </authorList>
    </citation>
    <scope>NUCLEOTIDE SEQUENCE [LARGE SCALE GENOMIC DNA]</scope>
</reference>
<sequence length="140" mass="15896">MNLHEYLTKQNAQWLSESKQGPNAAQIRYSKAVLHQPATLALLFPPDLHDDAPPSFALRSLADKNRRRLITRTLEENVALASLHRSQLRVAIYIMMAMELHESSEELVSTFSDRLESTYLQAGESDEYLKDVIAALLNFV</sequence>
<dbReference type="EMBL" id="CDMY01000831">
    <property type="protein sequence ID" value="CEM34709.1"/>
    <property type="molecule type" value="Genomic_DNA"/>
</dbReference>
<organism evidence="1 2">
    <name type="scientific">Vitrella brassicaformis (strain CCMP3155)</name>
    <dbReference type="NCBI Taxonomy" id="1169540"/>
    <lineage>
        <taxon>Eukaryota</taxon>
        <taxon>Sar</taxon>
        <taxon>Alveolata</taxon>
        <taxon>Colpodellida</taxon>
        <taxon>Vitrellaceae</taxon>
        <taxon>Vitrella</taxon>
    </lineage>
</organism>
<dbReference type="VEuPathDB" id="CryptoDB:Vbra_18696"/>
<dbReference type="Proteomes" id="UP000041254">
    <property type="component" value="Unassembled WGS sequence"/>
</dbReference>
<name>A0A0G4GVD8_VITBC</name>
<gene>
    <name evidence="1" type="ORF">Vbra_18696</name>
</gene>
<keyword evidence="2" id="KW-1185">Reference proteome</keyword>
<dbReference type="AlphaFoldDB" id="A0A0G4GVD8"/>
<proteinExistence type="predicted"/>
<evidence type="ECO:0000313" key="1">
    <source>
        <dbReference type="EMBL" id="CEM34709.1"/>
    </source>
</evidence>
<evidence type="ECO:0000313" key="2">
    <source>
        <dbReference type="Proteomes" id="UP000041254"/>
    </source>
</evidence>
<accession>A0A0G4GVD8</accession>
<protein>
    <submittedName>
        <fullName evidence="1">Uncharacterized protein</fullName>
    </submittedName>
</protein>
<dbReference type="InParanoid" id="A0A0G4GVD8"/>